<proteinExistence type="predicted"/>
<gene>
    <name evidence="1" type="ORF">HSBAA_22030</name>
</gene>
<evidence type="ECO:0000313" key="2">
    <source>
        <dbReference type="Proteomes" id="UP000320231"/>
    </source>
</evidence>
<dbReference type="KEGG" id="hsr:HSBAA_22030"/>
<dbReference type="Proteomes" id="UP000320231">
    <property type="component" value="Chromosome"/>
</dbReference>
<protein>
    <submittedName>
        <fullName evidence="1">Uncharacterized protein</fullName>
    </submittedName>
</protein>
<sequence>MSSPEHKQKIWGMIKDIKVGMLVTLDNDTPAHGQCTWFRMSMTAPFGSTLVGVLKSV</sequence>
<dbReference type="EMBL" id="AP019514">
    <property type="protein sequence ID" value="BBI60897.1"/>
    <property type="molecule type" value="Genomic_DNA"/>
</dbReference>
<organism evidence="1 2">
    <name type="scientific">Vreelandella sulfidaeris</name>
    <dbReference type="NCBI Taxonomy" id="115553"/>
    <lineage>
        <taxon>Bacteria</taxon>
        <taxon>Pseudomonadati</taxon>
        <taxon>Pseudomonadota</taxon>
        <taxon>Gammaproteobacteria</taxon>
        <taxon>Oceanospirillales</taxon>
        <taxon>Halomonadaceae</taxon>
        <taxon>Vreelandella</taxon>
    </lineage>
</organism>
<evidence type="ECO:0000313" key="1">
    <source>
        <dbReference type="EMBL" id="BBI60897.1"/>
    </source>
</evidence>
<accession>A0A455U5U5</accession>
<name>A0A455U5U5_9GAMM</name>
<dbReference type="AlphaFoldDB" id="A0A455U5U5"/>
<reference evidence="1 2" key="1">
    <citation type="journal article" date="2019" name="Microbiol. Resour. Announc.">
        <title>Complete Genome Sequence of Halomonas sulfidaeris Strain Esulfide1 Isolated from a Metal Sulfide Rock at a Depth of 2,200 Meters, Obtained Using Nanopore Sequencing.</title>
        <authorList>
            <person name="Saito M."/>
            <person name="Nishigata A."/>
            <person name="Galipon J."/>
            <person name="Arakawa K."/>
        </authorList>
    </citation>
    <scope>NUCLEOTIDE SEQUENCE [LARGE SCALE GENOMIC DNA]</scope>
    <source>
        <strain evidence="1 2">ATCC BAA-803</strain>
    </source>
</reference>